<evidence type="ECO:0000256" key="2">
    <source>
        <dbReference type="ARBA" id="ARBA00022771"/>
    </source>
</evidence>
<dbReference type="PROSITE" id="PS50114">
    <property type="entry name" value="GATA_ZN_FINGER_2"/>
    <property type="match status" value="1"/>
</dbReference>
<feature type="region of interest" description="Disordered" evidence="5">
    <location>
        <begin position="31"/>
        <end position="60"/>
    </location>
</feature>
<feature type="compositionally biased region" description="Pro residues" evidence="5">
    <location>
        <begin position="206"/>
        <end position="217"/>
    </location>
</feature>
<dbReference type="SUPFAM" id="SSF57716">
    <property type="entry name" value="Glucocorticoid receptor-like (DNA-binding domain)"/>
    <property type="match status" value="1"/>
</dbReference>
<accession>F4Q376</accession>
<feature type="compositionally biased region" description="Low complexity" evidence="5">
    <location>
        <begin position="340"/>
        <end position="356"/>
    </location>
</feature>
<feature type="compositionally biased region" description="Low complexity" evidence="5">
    <location>
        <begin position="158"/>
        <end position="197"/>
    </location>
</feature>
<reference evidence="8" key="1">
    <citation type="journal article" date="2011" name="Genome Res.">
        <title>Phylogeny-wide analysis of social amoeba genomes highlights ancient origins for complex intercellular communication.</title>
        <authorList>
            <person name="Heidel A.J."/>
            <person name="Lawal H.M."/>
            <person name="Felder M."/>
            <person name="Schilde C."/>
            <person name="Helps N.R."/>
            <person name="Tunggal B."/>
            <person name="Rivero F."/>
            <person name="John U."/>
            <person name="Schleicher M."/>
            <person name="Eichinger L."/>
            <person name="Platzer M."/>
            <person name="Noegel A.A."/>
            <person name="Schaap P."/>
            <person name="Gloeckner G."/>
        </authorList>
    </citation>
    <scope>NUCLEOTIDE SEQUENCE [LARGE SCALE GENOMIC DNA]</scope>
    <source>
        <strain evidence="8">SH3</strain>
    </source>
</reference>
<dbReference type="CDD" id="cd00202">
    <property type="entry name" value="ZnF_GATA"/>
    <property type="match status" value="1"/>
</dbReference>
<dbReference type="InterPro" id="IPR000679">
    <property type="entry name" value="Znf_GATA"/>
</dbReference>
<evidence type="ECO:0000256" key="3">
    <source>
        <dbReference type="ARBA" id="ARBA00022833"/>
    </source>
</evidence>
<protein>
    <recommendedName>
        <fullName evidence="6">GATA-type domain-containing protein</fullName>
    </recommendedName>
</protein>
<dbReference type="GO" id="GO:0043565">
    <property type="term" value="F:sequence-specific DNA binding"/>
    <property type="evidence" value="ECO:0007669"/>
    <property type="project" value="InterPro"/>
</dbReference>
<feature type="compositionally biased region" description="Low complexity" evidence="5">
    <location>
        <begin position="111"/>
        <end position="121"/>
    </location>
</feature>
<dbReference type="GO" id="GO:0008270">
    <property type="term" value="F:zinc ion binding"/>
    <property type="evidence" value="ECO:0007669"/>
    <property type="project" value="UniProtKB-KW"/>
</dbReference>
<evidence type="ECO:0000256" key="4">
    <source>
        <dbReference type="PROSITE-ProRule" id="PRU00094"/>
    </source>
</evidence>
<evidence type="ECO:0000256" key="1">
    <source>
        <dbReference type="ARBA" id="ARBA00022723"/>
    </source>
</evidence>
<dbReference type="PROSITE" id="PS00344">
    <property type="entry name" value="GATA_ZN_FINGER_1"/>
    <property type="match status" value="1"/>
</dbReference>
<dbReference type="InterPro" id="IPR051140">
    <property type="entry name" value="GATA_TF"/>
</dbReference>
<dbReference type="Gene3D" id="3.30.50.10">
    <property type="entry name" value="Erythroid Transcription Factor GATA-1, subunit A"/>
    <property type="match status" value="1"/>
</dbReference>
<dbReference type="RefSeq" id="XP_004355272.1">
    <property type="nucleotide sequence ID" value="XM_004355220.1"/>
</dbReference>
<dbReference type="Pfam" id="PF00320">
    <property type="entry name" value="GATA"/>
    <property type="match status" value="1"/>
</dbReference>
<keyword evidence="8" id="KW-1185">Reference proteome</keyword>
<dbReference type="Proteomes" id="UP000007797">
    <property type="component" value="Unassembled WGS sequence"/>
</dbReference>
<dbReference type="STRING" id="1054147.F4Q376"/>
<feature type="region of interest" description="Disordered" evidence="5">
    <location>
        <begin position="322"/>
        <end position="356"/>
    </location>
</feature>
<dbReference type="SMART" id="SM00401">
    <property type="entry name" value="ZnF_GATA"/>
    <property type="match status" value="1"/>
</dbReference>
<dbReference type="AlphaFoldDB" id="F4Q376"/>
<sequence length="356" mass="39491">MKRPSTSPSNDSKWALIRRKSEEIAMLVSFISQQTTQPNQNPNQTVTSTTSTTSPIPTTITTTPQELMELESRVIKLNREIKQLLDDEFNFEDQILSAPLTSPLLSPRSPLHSPFHSPSQLIHPTSRLMSPSPSSDIWALSPIQEPSRMVSPTLESIPQQHQQQPQNTLATSTTSTSSSTSSTTSTISTTSTSSSITPSQARASFKPPPLKPTPPFKESPLFKAAQQLREEQEKEKEKRRPSRSPTPTPASTAKEAKKRGRPAGTRPEQCAICKKTETPEWRKGKNGIDLCNACGLQYRKKTKKEKESKQRHSIINILDEKEIIERSGSEEGDEEWEQYSSSSGGDPSEPSSEPDN</sequence>
<feature type="compositionally biased region" description="Basic and acidic residues" evidence="5">
    <location>
        <begin position="228"/>
        <end position="238"/>
    </location>
</feature>
<feature type="region of interest" description="Disordered" evidence="5">
    <location>
        <begin position="111"/>
        <end position="286"/>
    </location>
</feature>
<evidence type="ECO:0000256" key="5">
    <source>
        <dbReference type="SAM" id="MobiDB-lite"/>
    </source>
</evidence>
<feature type="compositionally biased region" description="Basic and acidic residues" evidence="5">
    <location>
        <begin position="274"/>
        <end position="283"/>
    </location>
</feature>
<keyword evidence="1" id="KW-0479">Metal-binding</keyword>
<evidence type="ECO:0000259" key="6">
    <source>
        <dbReference type="PROSITE" id="PS50114"/>
    </source>
</evidence>
<feature type="compositionally biased region" description="Low complexity" evidence="5">
    <location>
        <begin position="243"/>
        <end position="253"/>
    </location>
</feature>
<dbReference type="PANTHER" id="PTHR45658">
    <property type="entry name" value="GATA TRANSCRIPTION FACTOR"/>
    <property type="match status" value="1"/>
</dbReference>
<proteinExistence type="predicted"/>
<dbReference type="KEGG" id="dfa:DFA_07776"/>
<dbReference type="GeneID" id="14869413"/>
<evidence type="ECO:0000313" key="7">
    <source>
        <dbReference type="EMBL" id="EGG16798.1"/>
    </source>
</evidence>
<dbReference type="PANTHER" id="PTHR45658:SF18">
    <property type="entry name" value="PROTEIN GAT2"/>
    <property type="match status" value="1"/>
</dbReference>
<feature type="domain" description="GATA-type" evidence="6">
    <location>
        <begin position="264"/>
        <end position="299"/>
    </location>
</feature>
<name>F4Q376_CACFS</name>
<keyword evidence="2 4" id="KW-0863">Zinc-finger</keyword>
<gene>
    <name evidence="7" type="ORF">DFA_07776</name>
</gene>
<dbReference type="InterPro" id="IPR013088">
    <property type="entry name" value="Znf_NHR/GATA"/>
</dbReference>
<evidence type="ECO:0000313" key="8">
    <source>
        <dbReference type="Proteomes" id="UP000007797"/>
    </source>
</evidence>
<organism evidence="7 8">
    <name type="scientific">Cavenderia fasciculata</name>
    <name type="common">Slime mold</name>
    <name type="synonym">Dictyostelium fasciculatum</name>
    <dbReference type="NCBI Taxonomy" id="261658"/>
    <lineage>
        <taxon>Eukaryota</taxon>
        <taxon>Amoebozoa</taxon>
        <taxon>Evosea</taxon>
        <taxon>Eumycetozoa</taxon>
        <taxon>Dictyostelia</taxon>
        <taxon>Acytosteliales</taxon>
        <taxon>Cavenderiaceae</taxon>
        <taxon>Cavenderia</taxon>
    </lineage>
</organism>
<dbReference type="OrthoDB" id="21390at2759"/>
<dbReference type="EMBL" id="GL883021">
    <property type="protein sequence ID" value="EGG16798.1"/>
    <property type="molecule type" value="Genomic_DNA"/>
</dbReference>
<keyword evidence="3" id="KW-0862">Zinc</keyword>
<dbReference type="GO" id="GO:0006355">
    <property type="term" value="P:regulation of DNA-templated transcription"/>
    <property type="evidence" value="ECO:0007669"/>
    <property type="project" value="InterPro"/>
</dbReference>